<reference evidence="2" key="1">
    <citation type="submission" date="2020-02" db="EMBL/GenBank/DDBJ databases">
        <authorList>
            <person name="Meier V. D."/>
        </authorList>
    </citation>
    <scope>NUCLEOTIDE SEQUENCE</scope>
    <source>
        <strain evidence="2">AVDCRST_MAG01</strain>
    </source>
</reference>
<feature type="non-terminal residue" evidence="2">
    <location>
        <position position="21"/>
    </location>
</feature>
<accession>A0A6J4NX82</accession>
<name>A0A6J4NX82_9ACTN</name>
<dbReference type="AlphaFoldDB" id="A0A6J4NX82"/>
<dbReference type="EMBL" id="CADCUW010000147">
    <property type="protein sequence ID" value="CAA9400382.1"/>
    <property type="molecule type" value="Genomic_DNA"/>
</dbReference>
<protein>
    <submittedName>
        <fullName evidence="2">Mobile element protein</fullName>
    </submittedName>
</protein>
<sequence length="21" mass="2181">CPKENRTPPTSPTKSGPSSLP</sequence>
<evidence type="ECO:0000313" key="2">
    <source>
        <dbReference type="EMBL" id="CAA9400382.1"/>
    </source>
</evidence>
<feature type="region of interest" description="Disordered" evidence="1">
    <location>
        <begin position="1"/>
        <end position="21"/>
    </location>
</feature>
<feature type="non-terminal residue" evidence="2">
    <location>
        <position position="1"/>
    </location>
</feature>
<evidence type="ECO:0000256" key="1">
    <source>
        <dbReference type="SAM" id="MobiDB-lite"/>
    </source>
</evidence>
<organism evidence="2">
    <name type="scientific">uncultured Rubrobacteraceae bacterium</name>
    <dbReference type="NCBI Taxonomy" id="349277"/>
    <lineage>
        <taxon>Bacteria</taxon>
        <taxon>Bacillati</taxon>
        <taxon>Actinomycetota</taxon>
        <taxon>Rubrobacteria</taxon>
        <taxon>Rubrobacterales</taxon>
        <taxon>Rubrobacteraceae</taxon>
        <taxon>environmental samples</taxon>
    </lineage>
</organism>
<gene>
    <name evidence="2" type="ORF">AVDCRST_MAG01-01-999</name>
</gene>
<proteinExistence type="predicted"/>
<feature type="compositionally biased region" description="Low complexity" evidence="1">
    <location>
        <begin position="12"/>
        <end position="21"/>
    </location>
</feature>